<keyword evidence="2" id="KW-0808">Transferase</keyword>
<dbReference type="Proteomes" id="UP001054811">
    <property type="component" value="Chromosome"/>
</dbReference>
<dbReference type="Gene3D" id="3.40.1190.20">
    <property type="match status" value="1"/>
</dbReference>
<keyword evidence="5" id="KW-0067">ATP-binding</keyword>
<dbReference type="Pfam" id="PF00294">
    <property type="entry name" value="PfkB"/>
    <property type="match status" value="1"/>
</dbReference>
<organism evidence="7 8">
    <name type="scientific">Microbacterium elymi</name>
    <dbReference type="NCBI Taxonomy" id="2909587"/>
    <lineage>
        <taxon>Bacteria</taxon>
        <taxon>Bacillati</taxon>
        <taxon>Actinomycetota</taxon>
        <taxon>Actinomycetes</taxon>
        <taxon>Micrococcales</taxon>
        <taxon>Microbacteriaceae</taxon>
        <taxon>Microbacterium</taxon>
    </lineage>
</organism>
<dbReference type="PANTHER" id="PTHR43085:SF1">
    <property type="entry name" value="PSEUDOURIDINE KINASE-RELATED"/>
    <property type="match status" value="1"/>
</dbReference>
<dbReference type="InterPro" id="IPR050306">
    <property type="entry name" value="PfkB_Carbo_kinase"/>
</dbReference>
<name>A0ABY5NI11_9MICO</name>
<accession>A0ABY5NI11</accession>
<dbReference type="RefSeq" id="WP_259611366.1">
    <property type="nucleotide sequence ID" value="NZ_CP091139.2"/>
</dbReference>
<gene>
    <name evidence="7" type="ORF">L2X98_30870</name>
</gene>
<sequence length="142" mass="14646">MLRDRAEFVRGFESLAGRSRLVKVGEEDASLLYASELDILRTQLSEDGAEVVLATAGAAGAVLQTGGTVVNAPIAAAPGGVVDTMGAGDAVFASVVASMVRDAPADAPTWEEALEQAMAIAAATVRFHGALRACPARPRPRR</sequence>
<evidence type="ECO:0000313" key="7">
    <source>
        <dbReference type="EMBL" id="UUT34834.1"/>
    </source>
</evidence>
<dbReference type="InterPro" id="IPR011611">
    <property type="entry name" value="PfkB_dom"/>
</dbReference>
<evidence type="ECO:0000313" key="8">
    <source>
        <dbReference type="Proteomes" id="UP001054811"/>
    </source>
</evidence>
<proteinExistence type="inferred from homology"/>
<keyword evidence="3" id="KW-0547">Nucleotide-binding</keyword>
<feature type="domain" description="Carbohydrate kinase PfkB" evidence="6">
    <location>
        <begin position="3"/>
        <end position="132"/>
    </location>
</feature>
<evidence type="ECO:0000256" key="2">
    <source>
        <dbReference type="ARBA" id="ARBA00022679"/>
    </source>
</evidence>
<dbReference type="PANTHER" id="PTHR43085">
    <property type="entry name" value="HEXOKINASE FAMILY MEMBER"/>
    <property type="match status" value="1"/>
</dbReference>
<comment type="similarity">
    <text evidence="1">Belongs to the carbohydrate kinase PfkB family.</text>
</comment>
<evidence type="ECO:0000256" key="5">
    <source>
        <dbReference type="ARBA" id="ARBA00022840"/>
    </source>
</evidence>
<dbReference type="EMBL" id="CP091139">
    <property type="protein sequence ID" value="UUT34834.1"/>
    <property type="molecule type" value="Genomic_DNA"/>
</dbReference>
<reference evidence="7" key="1">
    <citation type="submission" date="2022-01" db="EMBL/GenBank/DDBJ databases">
        <title>Microbacterium eymi and Microbacterium rhizovicinus sp. nov., isolated from the rhizospheric soil of Elymus tsukushiensis, a plant native to the Dokdo Islands, Republic of Korea.</title>
        <authorList>
            <person name="Hwang Y.J."/>
        </authorList>
    </citation>
    <scope>NUCLEOTIDE SEQUENCE</scope>
    <source>
        <strain evidence="7">KUDC0405</strain>
    </source>
</reference>
<protein>
    <submittedName>
        <fullName evidence="7">PfkB family carbohydrate kinase</fullName>
    </submittedName>
</protein>
<evidence type="ECO:0000256" key="1">
    <source>
        <dbReference type="ARBA" id="ARBA00010688"/>
    </source>
</evidence>
<keyword evidence="8" id="KW-1185">Reference proteome</keyword>
<evidence type="ECO:0000256" key="3">
    <source>
        <dbReference type="ARBA" id="ARBA00022741"/>
    </source>
</evidence>
<evidence type="ECO:0000256" key="4">
    <source>
        <dbReference type="ARBA" id="ARBA00022777"/>
    </source>
</evidence>
<dbReference type="GO" id="GO:0016301">
    <property type="term" value="F:kinase activity"/>
    <property type="evidence" value="ECO:0007669"/>
    <property type="project" value="UniProtKB-KW"/>
</dbReference>
<keyword evidence="4 7" id="KW-0418">Kinase</keyword>
<dbReference type="SUPFAM" id="SSF53613">
    <property type="entry name" value="Ribokinase-like"/>
    <property type="match status" value="1"/>
</dbReference>
<evidence type="ECO:0000259" key="6">
    <source>
        <dbReference type="Pfam" id="PF00294"/>
    </source>
</evidence>
<dbReference type="InterPro" id="IPR029056">
    <property type="entry name" value="Ribokinase-like"/>
</dbReference>